<dbReference type="EMBL" id="JAANER010000004">
    <property type="protein sequence ID" value="KAG9191302.1"/>
    <property type="molecule type" value="Genomic_DNA"/>
</dbReference>
<gene>
    <name evidence="1" type="ORF">G6011_09390</name>
</gene>
<protein>
    <submittedName>
        <fullName evidence="1">Uncharacterized protein</fullName>
    </submittedName>
</protein>
<comment type="caution">
    <text evidence="1">The sequence shown here is derived from an EMBL/GenBank/DDBJ whole genome shotgun (WGS) entry which is preliminary data.</text>
</comment>
<dbReference type="AlphaFoldDB" id="A0AAD4NP65"/>
<evidence type="ECO:0000313" key="1">
    <source>
        <dbReference type="EMBL" id="KAG9191302.1"/>
    </source>
</evidence>
<name>A0AAD4NP65_9PLEO</name>
<evidence type="ECO:0000313" key="2">
    <source>
        <dbReference type="Proteomes" id="UP001199106"/>
    </source>
</evidence>
<sequence length="271" mass="30765">MVQVWLGPDTEDHDAATAVNAIRTVSDFLCDKLGISIQEHRVGEDTYQEYLLKHRADVPLPNEIDIVTATMWKSLEISANLHREVNVGYMKTAWNRFQLVASYIIMESALSDAFDFSAANCWWVATLFELIVQPTQWLNILYLASNYGYLDPRDTIYGLRGFMKLPKGGHTLDTDYSKFTLKVYRDLVEAAFVSSEKANIPHWNIPVLFRNPFRFGKPMPWKPAADTKPTWNIDKETNVLSLSGFSLDVITHAESYDQLSFANSTIGSVEA</sequence>
<proteinExistence type="predicted"/>
<keyword evidence="2" id="KW-1185">Reference proteome</keyword>
<organism evidence="1 2">
    <name type="scientific">Alternaria panax</name>
    <dbReference type="NCBI Taxonomy" id="48097"/>
    <lineage>
        <taxon>Eukaryota</taxon>
        <taxon>Fungi</taxon>
        <taxon>Dikarya</taxon>
        <taxon>Ascomycota</taxon>
        <taxon>Pezizomycotina</taxon>
        <taxon>Dothideomycetes</taxon>
        <taxon>Pleosporomycetidae</taxon>
        <taxon>Pleosporales</taxon>
        <taxon>Pleosporineae</taxon>
        <taxon>Pleosporaceae</taxon>
        <taxon>Alternaria</taxon>
        <taxon>Alternaria sect. Panax</taxon>
    </lineage>
</organism>
<reference evidence="1" key="1">
    <citation type="submission" date="2021-07" db="EMBL/GenBank/DDBJ databases">
        <title>Genome Resource of American Ginseng Black Spot Pathogen Alternaria panax.</title>
        <authorList>
            <person name="Qiu C."/>
            <person name="Wang W."/>
            <person name="Liu Z."/>
        </authorList>
    </citation>
    <scope>NUCLEOTIDE SEQUENCE</scope>
    <source>
        <strain evidence="1">BNCC115425</strain>
    </source>
</reference>
<dbReference type="Proteomes" id="UP001199106">
    <property type="component" value="Unassembled WGS sequence"/>
</dbReference>
<accession>A0AAD4NP65</accession>